<keyword evidence="4" id="KW-0143">Chaperone</keyword>
<keyword evidence="2" id="KW-0963">Cytoplasm</keyword>
<evidence type="ECO:0000256" key="3">
    <source>
        <dbReference type="ARBA" id="ARBA00022795"/>
    </source>
</evidence>
<protein>
    <recommendedName>
        <fullName evidence="5">Flagellar protein FliT</fullName>
    </recommendedName>
</protein>
<evidence type="ECO:0000256" key="2">
    <source>
        <dbReference type="ARBA" id="ARBA00022490"/>
    </source>
</evidence>
<proteinExistence type="predicted"/>
<evidence type="ECO:0000256" key="1">
    <source>
        <dbReference type="ARBA" id="ARBA00004514"/>
    </source>
</evidence>
<keyword evidence="3" id="KW-1005">Bacterial flagellum biogenesis</keyword>
<dbReference type="Pfam" id="PF05400">
    <property type="entry name" value="FliT"/>
    <property type="match status" value="1"/>
</dbReference>
<organism evidence="6">
    <name type="scientific">Desulfobacca acetoxidans</name>
    <dbReference type="NCBI Taxonomy" id="60893"/>
    <lineage>
        <taxon>Bacteria</taxon>
        <taxon>Pseudomonadati</taxon>
        <taxon>Thermodesulfobacteriota</taxon>
        <taxon>Desulfobaccia</taxon>
        <taxon>Desulfobaccales</taxon>
        <taxon>Desulfobaccaceae</taxon>
        <taxon>Desulfobacca</taxon>
    </lineage>
</organism>
<evidence type="ECO:0000313" key="6">
    <source>
        <dbReference type="EMBL" id="HGF33443.1"/>
    </source>
</evidence>
<comment type="subcellular location">
    <subcellularLocation>
        <location evidence="1">Cytoplasm</location>
        <location evidence="1">Cytosol</location>
    </subcellularLocation>
</comment>
<sequence length="100" mass="11748">MQSLTKDLARAVAQGDLERALELLEERSRILTGLCWPQEAEPDFWEKVRAVQDLEKEVQAFCQTWREVVEKRLRSLNTGHFLRMNYCPPAEEARFIDVNK</sequence>
<dbReference type="InterPro" id="IPR008622">
    <property type="entry name" value="FliT"/>
</dbReference>
<evidence type="ECO:0000256" key="4">
    <source>
        <dbReference type="ARBA" id="ARBA00023186"/>
    </source>
</evidence>
<evidence type="ECO:0000256" key="5">
    <source>
        <dbReference type="ARBA" id="ARBA00093797"/>
    </source>
</evidence>
<dbReference type="EMBL" id="DTMF01000092">
    <property type="protein sequence ID" value="HGF33443.1"/>
    <property type="molecule type" value="Genomic_DNA"/>
</dbReference>
<name>A0A7C3UXV6_9BACT</name>
<accession>A0A7C3UXV6</accession>
<comment type="caution">
    <text evidence="6">The sequence shown here is derived from an EMBL/GenBank/DDBJ whole genome shotgun (WGS) entry which is preliminary data.</text>
</comment>
<dbReference type="AlphaFoldDB" id="A0A7C3UXV6"/>
<reference evidence="6" key="1">
    <citation type="journal article" date="2020" name="mSystems">
        <title>Genome- and Community-Level Interaction Insights into Carbon Utilization and Element Cycling Functions of Hydrothermarchaeota in Hydrothermal Sediment.</title>
        <authorList>
            <person name="Zhou Z."/>
            <person name="Liu Y."/>
            <person name="Xu W."/>
            <person name="Pan J."/>
            <person name="Luo Z.H."/>
            <person name="Li M."/>
        </authorList>
    </citation>
    <scope>NUCLEOTIDE SEQUENCE [LARGE SCALE GENOMIC DNA]</scope>
    <source>
        <strain evidence="6">SpSt-897</strain>
    </source>
</reference>
<gene>
    <name evidence="6" type="ORF">ENW96_03500</name>
</gene>